<dbReference type="AlphaFoldDB" id="A0A9E7N961"/>
<dbReference type="Proteomes" id="UP001056855">
    <property type="component" value="Chromosome"/>
</dbReference>
<dbReference type="EMBL" id="CP100355">
    <property type="protein sequence ID" value="UTF52402.1"/>
    <property type="molecule type" value="Genomic_DNA"/>
</dbReference>
<dbReference type="GeneID" id="73290667"/>
<evidence type="ECO:0000313" key="2">
    <source>
        <dbReference type="Proteomes" id="UP001056855"/>
    </source>
</evidence>
<dbReference type="Pfam" id="PF23430">
    <property type="entry name" value="DUF7117"/>
    <property type="match status" value="1"/>
</dbReference>
<sequence>MNVRGERECTACGTRWSYAETGSVGCPACGSLKSVGTGERTATTDRPASFDLTSVRGAVDEATNDELADRARGICREYVRNRGFVADGDLRPLDDTYLAAMELRHAADIVARTSRLTEDEELYFLSLLRDADDGTRPGPETVPPSFHEARGLAVADAVRTYRRDLRLWVEETDRELELELEDAQSTLESLIDHETRLRMLEGDVEPAIAERLLETTRHLANGVQGDVAELEAAREGLESLAETL</sequence>
<keyword evidence="2" id="KW-1185">Reference proteome</keyword>
<dbReference type="KEGG" id="sawl:NGM29_11435"/>
<protein>
    <submittedName>
        <fullName evidence="1">TFIIB-type zinc ribbon-containing protein</fullName>
    </submittedName>
</protein>
<reference evidence="1" key="1">
    <citation type="submission" date="2022-06" db="EMBL/GenBank/DDBJ databases">
        <title>Diverse halophilic archaea isolated from saline environments.</title>
        <authorList>
            <person name="Cui H.-L."/>
        </authorList>
    </citation>
    <scope>NUCLEOTIDE SEQUENCE</scope>
    <source>
        <strain evidence="1">WLHS1</strain>
    </source>
</reference>
<dbReference type="InterPro" id="IPR055541">
    <property type="entry name" value="DUF7117"/>
</dbReference>
<dbReference type="RefSeq" id="WP_254156315.1">
    <property type="nucleotide sequence ID" value="NZ_CP100355.1"/>
</dbReference>
<evidence type="ECO:0000313" key="1">
    <source>
        <dbReference type="EMBL" id="UTF52402.1"/>
    </source>
</evidence>
<proteinExistence type="predicted"/>
<name>A0A9E7N961_9EURY</name>
<organism evidence="1 2">
    <name type="scientific">Natronosalvus rutilus</name>
    <dbReference type="NCBI Taxonomy" id="2953753"/>
    <lineage>
        <taxon>Archaea</taxon>
        <taxon>Methanobacteriati</taxon>
        <taxon>Methanobacteriota</taxon>
        <taxon>Stenosarchaea group</taxon>
        <taxon>Halobacteria</taxon>
        <taxon>Halobacteriales</taxon>
        <taxon>Natrialbaceae</taxon>
        <taxon>Natronosalvus</taxon>
    </lineage>
</organism>
<gene>
    <name evidence="1" type="ORF">NGM29_11435</name>
</gene>
<accession>A0A9E7N961</accession>